<accession>K5XFD3</accession>
<evidence type="ECO:0000313" key="2">
    <source>
        <dbReference type="Proteomes" id="UP000008493"/>
    </source>
</evidence>
<name>K5XFD3_AGABU</name>
<protein>
    <submittedName>
        <fullName evidence="1">Uncharacterized protein</fullName>
    </submittedName>
</protein>
<evidence type="ECO:0000313" key="1">
    <source>
        <dbReference type="EMBL" id="EKM82088.1"/>
    </source>
</evidence>
<dbReference type="HOGENOM" id="CLU_3068075_0_0_1"/>
<dbReference type="KEGG" id="abp:AGABI1DRAFT112217"/>
<gene>
    <name evidence="1" type="ORF">AGABI1DRAFT_112217</name>
</gene>
<reference evidence="2" key="1">
    <citation type="journal article" date="2012" name="Proc. Natl. Acad. Sci. U.S.A.">
        <title>Genome sequence of the button mushroom Agaricus bisporus reveals mechanisms governing adaptation to a humic-rich ecological niche.</title>
        <authorList>
            <person name="Morin E."/>
            <person name="Kohler A."/>
            <person name="Baker A.R."/>
            <person name="Foulongne-Oriol M."/>
            <person name="Lombard V."/>
            <person name="Nagy L.G."/>
            <person name="Ohm R.A."/>
            <person name="Patyshakuliyeva A."/>
            <person name="Brun A."/>
            <person name="Aerts A.L."/>
            <person name="Bailey A.M."/>
            <person name="Billette C."/>
            <person name="Coutinho P.M."/>
            <person name="Deakin G."/>
            <person name="Doddapaneni H."/>
            <person name="Floudas D."/>
            <person name="Grimwood J."/>
            <person name="Hilden K."/>
            <person name="Kuees U."/>
            <person name="LaButti K.M."/>
            <person name="Lapidus A."/>
            <person name="Lindquist E.A."/>
            <person name="Lucas S.M."/>
            <person name="Murat C."/>
            <person name="Riley R.W."/>
            <person name="Salamov A.A."/>
            <person name="Schmutz J."/>
            <person name="Subramanian V."/>
            <person name="Woesten H.A.B."/>
            <person name="Xu J."/>
            <person name="Eastwood D.C."/>
            <person name="Foster G.D."/>
            <person name="Sonnenberg A.S."/>
            <person name="Cullen D."/>
            <person name="de Vries R.P."/>
            <person name="Lundell T."/>
            <person name="Hibbett D.S."/>
            <person name="Henrissat B."/>
            <person name="Burton K.S."/>
            <person name="Kerrigan R.W."/>
            <person name="Challen M.P."/>
            <person name="Grigoriev I.V."/>
            <person name="Martin F."/>
        </authorList>
    </citation>
    <scope>NUCLEOTIDE SEQUENCE [LARGE SCALE GENOMIC DNA]</scope>
    <source>
        <strain evidence="2">JB137-S8 / ATCC MYA-4627 / FGSC 10392</strain>
    </source>
</reference>
<keyword evidence="2" id="KW-1185">Reference proteome</keyword>
<dbReference type="GeneID" id="18823551"/>
<dbReference type="RefSeq" id="XP_007327825.1">
    <property type="nucleotide sequence ID" value="XM_007327763.1"/>
</dbReference>
<dbReference type="AlphaFoldDB" id="K5XFD3"/>
<dbReference type="EMBL" id="JH971387">
    <property type="protein sequence ID" value="EKM82088.1"/>
    <property type="molecule type" value="Genomic_DNA"/>
</dbReference>
<dbReference type="Proteomes" id="UP000008493">
    <property type="component" value="Unassembled WGS sequence"/>
</dbReference>
<proteinExistence type="predicted"/>
<dbReference type="InParanoid" id="K5XFD3"/>
<organism evidence="1 2">
    <name type="scientific">Agaricus bisporus var. burnettii (strain JB137-S8 / ATCC MYA-4627 / FGSC 10392)</name>
    <name type="common">White button mushroom</name>
    <dbReference type="NCBI Taxonomy" id="597362"/>
    <lineage>
        <taxon>Eukaryota</taxon>
        <taxon>Fungi</taxon>
        <taxon>Dikarya</taxon>
        <taxon>Basidiomycota</taxon>
        <taxon>Agaricomycotina</taxon>
        <taxon>Agaricomycetes</taxon>
        <taxon>Agaricomycetidae</taxon>
        <taxon>Agaricales</taxon>
        <taxon>Agaricineae</taxon>
        <taxon>Agaricaceae</taxon>
        <taxon>Agaricus</taxon>
    </lineage>
</organism>
<sequence length="53" mass="5601">MSLNSSVSAYITKNHVSVRLPQPQTIRDENINSCQVAIGVTKTLAAAGGVFGR</sequence>